<comment type="caution">
    <text evidence="2">The sequence shown here is derived from an EMBL/GenBank/DDBJ whole genome shotgun (WGS) entry which is preliminary data.</text>
</comment>
<dbReference type="Pfam" id="PF12728">
    <property type="entry name" value="HTH_17"/>
    <property type="match status" value="1"/>
</dbReference>
<dbReference type="SUPFAM" id="SSF46955">
    <property type="entry name" value="Putative DNA-binding domain"/>
    <property type="match status" value="1"/>
</dbReference>
<gene>
    <name evidence="2" type="ORF">DFP88_10952</name>
</gene>
<dbReference type="Proteomes" id="UP000248311">
    <property type="component" value="Unassembled WGS sequence"/>
</dbReference>
<dbReference type="RefSeq" id="WP_181418681.1">
    <property type="nucleotide sequence ID" value="NZ_QJTE01000009.1"/>
</dbReference>
<evidence type="ECO:0000259" key="1">
    <source>
        <dbReference type="Pfam" id="PF12728"/>
    </source>
</evidence>
<organism evidence="2 3">
    <name type="scientific">Pseudoroseicyclus aestuarii</name>
    <dbReference type="NCBI Taxonomy" id="1795041"/>
    <lineage>
        <taxon>Bacteria</taxon>
        <taxon>Pseudomonadati</taxon>
        <taxon>Pseudomonadota</taxon>
        <taxon>Alphaproteobacteria</taxon>
        <taxon>Rhodobacterales</taxon>
        <taxon>Paracoccaceae</taxon>
        <taxon>Pseudoroseicyclus</taxon>
    </lineage>
</organism>
<reference evidence="2 3" key="1">
    <citation type="submission" date="2018-06" db="EMBL/GenBank/DDBJ databases">
        <title>Genomic Encyclopedia of Type Strains, Phase III (KMG-III): the genomes of soil and plant-associated and newly described type strains.</title>
        <authorList>
            <person name="Whitman W."/>
        </authorList>
    </citation>
    <scope>NUCLEOTIDE SEQUENCE [LARGE SCALE GENOMIC DNA]</scope>
    <source>
        <strain evidence="2 3">CECT 9025</strain>
    </source>
</reference>
<dbReference type="InterPro" id="IPR009061">
    <property type="entry name" value="DNA-bd_dom_put_sf"/>
</dbReference>
<dbReference type="EMBL" id="QJTE01000009">
    <property type="protein sequence ID" value="PYE80919.1"/>
    <property type="molecule type" value="Genomic_DNA"/>
</dbReference>
<keyword evidence="3" id="KW-1185">Reference proteome</keyword>
<protein>
    <submittedName>
        <fullName evidence="2">Excisionase family DNA binding protein</fullName>
    </submittedName>
</protein>
<accession>A0A318SS16</accession>
<dbReference type="InterPro" id="IPR041657">
    <property type="entry name" value="HTH_17"/>
</dbReference>
<sequence length="61" mass="6858">MPTPIYVRINAAPELFGASLRTFYRWANDGSIRIYKRGGCSFVKVTEVMAWIEEGTSTEVA</sequence>
<name>A0A318SS16_9RHOB</name>
<dbReference type="AlphaFoldDB" id="A0A318SS16"/>
<feature type="domain" description="Helix-turn-helix" evidence="1">
    <location>
        <begin position="11"/>
        <end position="55"/>
    </location>
</feature>
<evidence type="ECO:0000313" key="3">
    <source>
        <dbReference type="Proteomes" id="UP000248311"/>
    </source>
</evidence>
<evidence type="ECO:0000313" key="2">
    <source>
        <dbReference type="EMBL" id="PYE80919.1"/>
    </source>
</evidence>
<proteinExistence type="predicted"/>